<dbReference type="Gene3D" id="1.10.260.40">
    <property type="entry name" value="lambda repressor-like DNA-binding domains"/>
    <property type="match status" value="1"/>
</dbReference>
<dbReference type="EMBL" id="DWYG01000019">
    <property type="protein sequence ID" value="HJB41253.1"/>
    <property type="molecule type" value="Genomic_DNA"/>
</dbReference>
<dbReference type="PROSITE" id="PS50943">
    <property type="entry name" value="HTH_CROC1"/>
    <property type="match status" value="1"/>
</dbReference>
<evidence type="ECO:0000259" key="1">
    <source>
        <dbReference type="PROSITE" id="PS50943"/>
    </source>
</evidence>
<dbReference type="InterPro" id="IPR010982">
    <property type="entry name" value="Lambda_DNA-bd_dom_sf"/>
</dbReference>
<gene>
    <name evidence="2" type="ORF">H9945_01990</name>
</gene>
<protein>
    <submittedName>
        <fullName evidence="2">Helix-turn-helix domain-containing protein</fullName>
    </submittedName>
</protein>
<reference evidence="2" key="2">
    <citation type="submission" date="2021-04" db="EMBL/GenBank/DDBJ databases">
        <authorList>
            <person name="Gilroy R."/>
        </authorList>
    </citation>
    <scope>NUCLEOTIDE SEQUENCE</scope>
    <source>
        <strain evidence="2">ChiBcec8-13705</strain>
    </source>
</reference>
<name>A0A9D2S227_9FIRM</name>
<accession>A0A9D2S227</accession>
<dbReference type="AlphaFoldDB" id="A0A9D2S227"/>
<dbReference type="SUPFAM" id="SSF47413">
    <property type="entry name" value="lambda repressor-like DNA-binding domains"/>
    <property type="match status" value="1"/>
</dbReference>
<feature type="domain" description="HTH cro/C1-type" evidence="1">
    <location>
        <begin position="5"/>
        <end position="59"/>
    </location>
</feature>
<dbReference type="Pfam" id="PF01381">
    <property type="entry name" value="HTH_3"/>
    <property type="match status" value="1"/>
</dbReference>
<organism evidence="2 3">
    <name type="scientific">Candidatus Gemmiger avicola</name>
    <dbReference type="NCBI Taxonomy" id="2838605"/>
    <lineage>
        <taxon>Bacteria</taxon>
        <taxon>Bacillati</taxon>
        <taxon>Bacillota</taxon>
        <taxon>Clostridia</taxon>
        <taxon>Eubacteriales</taxon>
        <taxon>Gemmiger</taxon>
    </lineage>
</organism>
<comment type="caution">
    <text evidence="2">The sequence shown here is derived from an EMBL/GenBank/DDBJ whole genome shotgun (WGS) entry which is preliminary data.</text>
</comment>
<dbReference type="SMART" id="SM00530">
    <property type="entry name" value="HTH_XRE"/>
    <property type="match status" value="1"/>
</dbReference>
<dbReference type="Proteomes" id="UP000886803">
    <property type="component" value="Unassembled WGS sequence"/>
</dbReference>
<evidence type="ECO:0000313" key="3">
    <source>
        <dbReference type="Proteomes" id="UP000886803"/>
    </source>
</evidence>
<sequence length="157" mass="17070">MKERIKEVRESLGLTMKDFGSRIGLTTAAISRIENGHNSTTDQTVLSICREYGVNETWLRTGEGAMFSQNRKTVIDRVAEEYKLDTRERAIVTAYLELDPADRAAIVRYLESVMSKLAPPAPSVPDTVAAGIAAQQEYASMLGEEKDPAAGSSSTAG</sequence>
<proteinExistence type="predicted"/>
<evidence type="ECO:0000313" key="2">
    <source>
        <dbReference type="EMBL" id="HJB41253.1"/>
    </source>
</evidence>
<dbReference type="InterPro" id="IPR001387">
    <property type="entry name" value="Cro/C1-type_HTH"/>
</dbReference>
<dbReference type="CDD" id="cd00093">
    <property type="entry name" value="HTH_XRE"/>
    <property type="match status" value="1"/>
</dbReference>
<reference evidence="2" key="1">
    <citation type="journal article" date="2021" name="PeerJ">
        <title>Extensive microbial diversity within the chicken gut microbiome revealed by metagenomics and culture.</title>
        <authorList>
            <person name="Gilroy R."/>
            <person name="Ravi A."/>
            <person name="Getino M."/>
            <person name="Pursley I."/>
            <person name="Horton D.L."/>
            <person name="Alikhan N.F."/>
            <person name="Baker D."/>
            <person name="Gharbi K."/>
            <person name="Hall N."/>
            <person name="Watson M."/>
            <person name="Adriaenssens E.M."/>
            <person name="Foster-Nyarko E."/>
            <person name="Jarju S."/>
            <person name="Secka A."/>
            <person name="Antonio M."/>
            <person name="Oren A."/>
            <person name="Chaudhuri R.R."/>
            <person name="La Ragione R."/>
            <person name="Hildebrand F."/>
            <person name="Pallen M.J."/>
        </authorList>
    </citation>
    <scope>NUCLEOTIDE SEQUENCE</scope>
    <source>
        <strain evidence="2">ChiBcec8-13705</strain>
    </source>
</reference>
<dbReference type="GO" id="GO:0003677">
    <property type="term" value="F:DNA binding"/>
    <property type="evidence" value="ECO:0007669"/>
    <property type="project" value="InterPro"/>
</dbReference>